<dbReference type="AlphaFoldDB" id="A0A0A8YZ99"/>
<name>A0A0A8YZ99_ARUDO</name>
<organism evidence="1">
    <name type="scientific">Arundo donax</name>
    <name type="common">Giant reed</name>
    <name type="synonym">Donax arundinaceus</name>
    <dbReference type="NCBI Taxonomy" id="35708"/>
    <lineage>
        <taxon>Eukaryota</taxon>
        <taxon>Viridiplantae</taxon>
        <taxon>Streptophyta</taxon>
        <taxon>Embryophyta</taxon>
        <taxon>Tracheophyta</taxon>
        <taxon>Spermatophyta</taxon>
        <taxon>Magnoliopsida</taxon>
        <taxon>Liliopsida</taxon>
        <taxon>Poales</taxon>
        <taxon>Poaceae</taxon>
        <taxon>PACMAD clade</taxon>
        <taxon>Arundinoideae</taxon>
        <taxon>Arundineae</taxon>
        <taxon>Arundo</taxon>
    </lineage>
</organism>
<protein>
    <submittedName>
        <fullName evidence="1">Uncharacterized protein</fullName>
    </submittedName>
</protein>
<reference evidence="1" key="2">
    <citation type="journal article" date="2015" name="Data Brief">
        <title>Shoot transcriptome of the giant reed, Arundo donax.</title>
        <authorList>
            <person name="Barrero R.A."/>
            <person name="Guerrero F.D."/>
            <person name="Moolhuijzen P."/>
            <person name="Goolsby J.A."/>
            <person name="Tidwell J."/>
            <person name="Bellgard S.E."/>
            <person name="Bellgard M.I."/>
        </authorList>
    </citation>
    <scope>NUCLEOTIDE SEQUENCE</scope>
    <source>
        <tissue evidence="1">Shoot tissue taken approximately 20 cm above the soil surface</tissue>
    </source>
</reference>
<proteinExistence type="predicted"/>
<dbReference type="EMBL" id="GBRH01268080">
    <property type="protein sequence ID" value="JAD29815.1"/>
    <property type="molecule type" value="Transcribed_RNA"/>
</dbReference>
<accession>A0A0A8YZ99</accession>
<evidence type="ECO:0000313" key="1">
    <source>
        <dbReference type="EMBL" id="JAD29815.1"/>
    </source>
</evidence>
<reference evidence="1" key="1">
    <citation type="submission" date="2014-09" db="EMBL/GenBank/DDBJ databases">
        <authorList>
            <person name="Magalhaes I.L.F."/>
            <person name="Oliveira U."/>
            <person name="Santos F.R."/>
            <person name="Vidigal T.H.D.A."/>
            <person name="Brescovit A.D."/>
            <person name="Santos A.J."/>
        </authorList>
    </citation>
    <scope>NUCLEOTIDE SEQUENCE</scope>
    <source>
        <tissue evidence="1">Shoot tissue taken approximately 20 cm above the soil surface</tissue>
    </source>
</reference>
<sequence length="44" mass="4779">MQLTYGSTSACCAVPLARHLLLCCVVKNINHKVANACISLYELL</sequence>